<evidence type="ECO:0000256" key="13">
    <source>
        <dbReference type="ARBA" id="ARBA00023136"/>
    </source>
</evidence>
<dbReference type="NCBIfam" id="TIGR01494">
    <property type="entry name" value="ATPase_P-type"/>
    <property type="match status" value="1"/>
</dbReference>
<dbReference type="Pfam" id="PF00122">
    <property type="entry name" value="E1-E2_ATPase"/>
    <property type="match status" value="1"/>
</dbReference>
<dbReference type="CDD" id="cd07551">
    <property type="entry name" value="P-type_ATPase_HM_ZosA_PfeT-like"/>
    <property type="match status" value="1"/>
</dbReference>
<dbReference type="GO" id="GO:0016887">
    <property type="term" value="F:ATP hydrolysis activity"/>
    <property type="evidence" value="ECO:0007669"/>
    <property type="project" value="InterPro"/>
</dbReference>
<dbReference type="PANTHER" id="PTHR43079">
    <property type="entry name" value="PROBABLE CADMIUM/ZINC-TRANSPORTING ATPASE HMA1"/>
    <property type="match status" value="1"/>
</dbReference>
<evidence type="ECO:0000256" key="4">
    <source>
        <dbReference type="ARBA" id="ARBA00022692"/>
    </source>
</evidence>
<dbReference type="EMBL" id="DQHO01000024">
    <property type="protein sequence ID" value="HCS93828.1"/>
    <property type="molecule type" value="Genomic_DNA"/>
</dbReference>
<evidence type="ECO:0000313" key="16">
    <source>
        <dbReference type="EMBL" id="HCS93828.1"/>
    </source>
</evidence>
<dbReference type="Gene3D" id="3.40.50.1000">
    <property type="entry name" value="HAD superfamily/HAD-like"/>
    <property type="match status" value="1"/>
</dbReference>
<keyword evidence="4 14" id="KW-0812">Transmembrane</keyword>
<protein>
    <submittedName>
        <fullName evidence="16">Heavy metal translocating P-type ATPase</fullName>
    </submittedName>
</protein>
<dbReference type="InterPro" id="IPR008250">
    <property type="entry name" value="ATPase_P-typ_transduc_dom_A_sf"/>
</dbReference>
<evidence type="ECO:0000256" key="8">
    <source>
        <dbReference type="ARBA" id="ARBA00022840"/>
    </source>
</evidence>
<evidence type="ECO:0000256" key="9">
    <source>
        <dbReference type="ARBA" id="ARBA00022842"/>
    </source>
</evidence>
<organism evidence="16 17">
    <name type="scientific">Bavariicoccus seileri</name>
    <dbReference type="NCBI Taxonomy" id="549685"/>
    <lineage>
        <taxon>Bacteria</taxon>
        <taxon>Bacillati</taxon>
        <taxon>Bacillota</taxon>
        <taxon>Bacilli</taxon>
        <taxon>Lactobacillales</taxon>
        <taxon>Enterococcaceae</taxon>
        <taxon>Bavariicoccus</taxon>
    </lineage>
</organism>
<evidence type="ECO:0000256" key="14">
    <source>
        <dbReference type="RuleBase" id="RU362081"/>
    </source>
</evidence>
<accession>A0A3D4S5E9</accession>
<keyword evidence="7" id="KW-0187">Copper transport</keyword>
<dbReference type="GO" id="GO:0046872">
    <property type="term" value="F:metal ion binding"/>
    <property type="evidence" value="ECO:0007669"/>
    <property type="project" value="UniProtKB-KW"/>
</dbReference>
<evidence type="ECO:0000259" key="15">
    <source>
        <dbReference type="Pfam" id="PF00122"/>
    </source>
</evidence>
<dbReference type="SUPFAM" id="SSF81665">
    <property type="entry name" value="Calcium ATPase, transmembrane domain M"/>
    <property type="match status" value="1"/>
</dbReference>
<keyword evidence="7" id="KW-0813">Transport</keyword>
<dbReference type="GO" id="GO:0006825">
    <property type="term" value="P:copper ion transport"/>
    <property type="evidence" value="ECO:0007669"/>
    <property type="project" value="UniProtKB-KW"/>
</dbReference>
<evidence type="ECO:0000256" key="3">
    <source>
        <dbReference type="ARBA" id="ARBA00022475"/>
    </source>
</evidence>
<dbReference type="InterPro" id="IPR018303">
    <property type="entry name" value="ATPase_P-typ_P_site"/>
</dbReference>
<keyword evidence="12" id="KW-0186">Copper</keyword>
<keyword evidence="5 14" id="KW-0479">Metal-binding</keyword>
<dbReference type="SUPFAM" id="SSF81653">
    <property type="entry name" value="Calcium ATPase, transduction domain A"/>
    <property type="match status" value="1"/>
</dbReference>
<dbReference type="RefSeq" id="WP_026501671.1">
    <property type="nucleotide sequence ID" value="NZ_JBQDSL010000014.1"/>
</dbReference>
<feature type="transmembrane region" description="Helical" evidence="14">
    <location>
        <begin position="20"/>
        <end position="38"/>
    </location>
</feature>
<feature type="transmembrane region" description="Helical" evidence="14">
    <location>
        <begin position="80"/>
        <end position="113"/>
    </location>
</feature>
<dbReference type="SUPFAM" id="SSF81660">
    <property type="entry name" value="Metal cation-transporting ATPase, ATP-binding domain N"/>
    <property type="match status" value="1"/>
</dbReference>
<keyword evidence="10" id="KW-1278">Translocase</keyword>
<dbReference type="PROSITE" id="PS01229">
    <property type="entry name" value="COF_2"/>
    <property type="match status" value="1"/>
</dbReference>
<dbReference type="NCBIfam" id="TIGR01525">
    <property type="entry name" value="ATPase-IB_hvy"/>
    <property type="match status" value="1"/>
</dbReference>
<dbReference type="SFLD" id="SFLDS00003">
    <property type="entry name" value="Haloacid_Dehalogenase"/>
    <property type="match status" value="1"/>
</dbReference>
<evidence type="ECO:0000256" key="10">
    <source>
        <dbReference type="ARBA" id="ARBA00022967"/>
    </source>
</evidence>
<evidence type="ECO:0000256" key="11">
    <source>
        <dbReference type="ARBA" id="ARBA00022989"/>
    </source>
</evidence>
<dbReference type="Gene3D" id="3.40.1110.10">
    <property type="entry name" value="Calcium-transporting ATPase, cytoplasmic domain N"/>
    <property type="match status" value="1"/>
</dbReference>
<evidence type="ECO:0000256" key="6">
    <source>
        <dbReference type="ARBA" id="ARBA00022741"/>
    </source>
</evidence>
<feature type="transmembrane region" description="Helical" evidence="14">
    <location>
        <begin position="608"/>
        <end position="627"/>
    </location>
</feature>
<dbReference type="InterPro" id="IPR044492">
    <property type="entry name" value="P_typ_ATPase_HD_dom"/>
</dbReference>
<dbReference type="InterPro" id="IPR059000">
    <property type="entry name" value="ATPase_P-type_domA"/>
</dbReference>
<feature type="transmembrane region" description="Helical" evidence="14">
    <location>
        <begin position="252"/>
        <end position="271"/>
    </location>
</feature>
<dbReference type="InterPro" id="IPR051949">
    <property type="entry name" value="Cation_Transport_ATPase"/>
</dbReference>
<proteinExistence type="inferred from homology"/>
<dbReference type="SUPFAM" id="SSF56784">
    <property type="entry name" value="HAD-like"/>
    <property type="match status" value="1"/>
</dbReference>
<keyword evidence="13 14" id="KW-0472">Membrane</keyword>
<keyword evidence="7" id="KW-0406">Ion transport</keyword>
<keyword evidence="6 14" id="KW-0547">Nucleotide-binding</keyword>
<dbReference type="InterPro" id="IPR027256">
    <property type="entry name" value="P-typ_ATPase_IB"/>
</dbReference>
<evidence type="ECO:0000256" key="2">
    <source>
        <dbReference type="ARBA" id="ARBA00006024"/>
    </source>
</evidence>
<dbReference type="AlphaFoldDB" id="A0A3D4S5E9"/>
<dbReference type="Proteomes" id="UP000262195">
    <property type="component" value="Unassembled WGS sequence"/>
</dbReference>
<dbReference type="SFLD" id="SFLDG00002">
    <property type="entry name" value="C1.7:_P-type_atpase_like"/>
    <property type="match status" value="1"/>
</dbReference>
<name>A0A3D4S5E9_9ENTE</name>
<dbReference type="FunFam" id="2.70.150.10:FF:000020">
    <property type="entry name" value="Copper-exporting P-type ATPase A"/>
    <property type="match status" value="1"/>
</dbReference>
<keyword evidence="11 14" id="KW-1133">Transmembrane helix</keyword>
<dbReference type="GO" id="GO:0005886">
    <property type="term" value="C:plasma membrane"/>
    <property type="evidence" value="ECO:0007669"/>
    <property type="project" value="UniProtKB-SubCell"/>
</dbReference>
<dbReference type="InterPro" id="IPR023299">
    <property type="entry name" value="ATPase_P-typ_cyto_dom_N"/>
</dbReference>
<comment type="subcellular location">
    <subcellularLocation>
        <location evidence="1">Cell membrane</location>
        <topology evidence="1">Multi-pass membrane protein</topology>
    </subcellularLocation>
</comment>
<dbReference type="SFLD" id="SFLDF00027">
    <property type="entry name" value="p-type_atpase"/>
    <property type="match status" value="1"/>
</dbReference>
<dbReference type="PROSITE" id="PS00154">
    <property type="entry name" value="ATPASE_E1_E2"/>
    <property type="match status" value="1"/>
</dbReference>
<reference evidence="16 17" key="1">
    <citation type="journal article" date="2018" name="Nat. Biotechnol.">
        <title>A standardized bacterial taxonomy based on genome phylogeny substantially revises the tree of life.</title>
        <authorList>
            <person name="Parks D.H."/>
            <person name="Chuvochina M."/>
            <person name="Waite D.W."/>
            <person name="Rinke C."/>
            <person name="Skarshewski A."/>
            <person name="Chaumeil P.A."/>
            <person name="Hugenholtz P."/>
        </authorList>
    </citation>
    <scope>NUCLEOTIDE SEQUENCE [LARGE SCALE GENOMIC DNA]</scope>
    <source>
        <strain evidence="16">UBA11306</strain>
    </source>
</reference>
<evidence type="ECO:0000256" key="1">
    <source>
        <dbReference type="ARBA" id="ARBA00004651"/>
    </source>
</evidence>
<dbReference type="Gene3D" id="2.70.150.10">
    <property type="entry name" value="Calcium-transporting ATPase, cytoplasmic transduction domain A"/>
    <property type="match status" value="1"/>
</dbReference>
<dbReference type="InterPro" id="IPR023298">
    <property type="entry name" value="ATPase_P-typ_TM_dom_sf"/>
</dbReference>
<keyword evidence="8 14" id="KW-0067">ATP-binding</keyword>
<dbReference type="STRING" id="1121105.GCA_000421665_01188"/>
<feature type="transmembrane region" description="Helical" evidence="14">
    <location>
        <begin position="283"/>
        <end position="303"/>
    </location>
</feature>
<dbReference type="PANTHER" id="PTHR43079:SF1">
    <property type="entry name" value="CADMIUM_ZINC-TRANSPORTING ATPASE HMA1, CHLOROPLASTIC-RELATED"/>
    <property type="match status" value="1"/>
</dbReference>
<comment type="caution">
    <text evidence="16">The sequence shown here is derived from an EMBL/GenBank/DDBJ whole genome shotgun (WGS) entry which is preliminary data.</text>
</comment>
<comment type="similarity">
    <text evidence="2 14">Belongs to the cation transport ATPase (P-type) (TC 3.A.3) family. Type IB subfamily.</text>
</comment>
<dbReference type="PRINTS" id="PR00119">
    <property type="entry name" value="CATATPASE"/>
</dbReference>
<sequence length="642" mass="68857">MEEAEHKQHHDHSHSHNVALLTYGLGLLIYLVALLTPIGAVTKNVFYAVTILLSGYHVIWEGIIETIAESKEHHSLRPNVHILMTVATIGACIIGDFNEGALLILIFAGAHFLEEYAEGKSKREIKGLLALNPTEARLVAEDGSVSTVAVSALKTGDTLKVLPGDQVPTDGKILNGHAVLNESAITGESMPVEKSSGDIVFGGTINQHVAFSMIVTKDSSETVLSKVLHLVEESQKNLPKAATKIKKLEPTYVLTVLALVPLFIVLAPYIMGWTYYESLYRGMVFLTVLSPCALAASVVPATLSGISNLARHGVLFKGGTYLNNLADIKVVAFDKTGTLTKGEPEVTDSFFLPFKDHSEELMINVLVQMEQSANHPLADAILNHFSPSNQFELSVSTELGKGLTAVYNDHRYTIGKPSNHSELPESLRAKVTQFSQEGKTVVVFGIDGTPVGVIAMMDLPNKNAKAAIKHLKDSGVHTVMLTGDSTVTGEAIANQLGIDEVIGNILPEDKASIVKDLQKSNGSTAMIGDGVNDAPALVQADIGFAMGDGTDVAIDVADAVIMQNDLRRLSYAVLISKRLKSIVWQNIFFSLAVIALLSVLNVLGKMDIGLGVLAHEGSTLVVILNGLRLLTTPLLKKQASLH</sequence>
<keyword evidence="3 14" id="KW-1003">Cell membrane</keyword>
<feature type="transmembrane region" description="Helical" evidence="14">
    <location>
        <begin position="45"/>
        <end position="68"/>
    </location>
</feature>
<evidence type="ECO:0000313" key="17">
    <source>
        <dbReference type="Proteomes" id="UP000262195"/>
    </source>
</evidence>
<dbReference type="PRINTS" id="PR00120">
    <property type="entry name" value="HATPASE"/>
</dbReference>
<dbReference type="Pfam" id="PF00702">
    <property type="entry name" value="Hydrolase"/>
    <property type="match status" value="1"/>
</dbReference>
<dbReference type="InterPro" id="IPR036412">
    <property type="entry name" value="HAD-like_sf"/>
</dbReference>
<evidence type="ECO:0000256" key="7">
    <source>
        <dbReference type="ARBA" id="ARBA00022796"/>
    </source>
</evidence>
<dbReference type="InterPro" id="IPR023214">
    <property type="entry name" value="HAD_sf"/>
</dbReference>
<evidence type="ECO:0000256" key="12">
    <source>
        <dbReference type="ARBA" id="ARBA00023008"/>
    </source>
</evidence>
<keyword evidence="9" id="KW-0460">Magnesium</keyword>
<dbReference type="GO" id="GO:0019829">
    <property type="term" value="F:ATPase-coupled monoatomic cation transmembrane transporter activity"/>
    <property type="evidence" value="ECO:0007669"/>
    <property type="project" value="InterPro"/>
</dbReference>
<feature type="domain" description="P-type ATPase A" evidence="15">
    <location>
        <begin position="131"/>
        <end position="232"/>
    </location>
</feature>
<gene>
    <name evidence="16" type="ORF">DIW15_03855</name>
</gene>
<evidence type="ECO:0000256" key="5">
    <source>
        <dbReference type="ARBA" id="ARBA00022723"/>
    </source>
</evidence>
<dbReference type="GO" id="GO:0005524">
    <property type="term" value="F:ATP binding"/>
    <property type="evidence" value="ECO:0007669"/>
    <property type="project" value="UniProtKB-UniRule"/>
</dbReference>
<dbReference type="InterPro" id="IPR001757">
    <property type="entry name" value="P_typ_ATPase"/>
</dbReference>
<feature type="transmembrane region" description="Helical" evidence="14">
    <location>
        <begin position="582"/>
        <end position="602"/>
    </location>
</feature>